<dbReference type="SUPFAM" id="SSF54909">
    <property type="entry name" value="Dimeric alpha+beta barrel"/>
    <property type="match status" value="2"/>
</dbReference>
<evidence type="ECO:0000256" key="2">
    <source>
        <dbReference type="ARBA" id="ARBA00023125"/>
    </source>
</evidence>
<dbReference type="InterPro" id="IPR019887">
    <property type="entry name" value="Tscrpt_reg_AsnC/Lrp_C"/>
</dbReference>
<comment type="caution">
    <text evidence="6">The sequence shown here is derived from an EMBL/GenBank/DDBJ whole genome shotgun (WGS) entry which is preliminary data.</text>
</comment>
<keyword evidence="1" id="KW-0805">Transcription regulation</keyword>
<dbReference type="Gene3D" id="1.10.10.10">
    <property type="entry name" value="Winged helix-like DNA-binding domain superfamily/Winged helix DNA-binding domain"/>
    <property type="match status" value="1"/>
</dbReference>
<evidence type="ECO:0000313" key="6">
    <source>
        <dbReference type="EMBL" id="GAA4987591.1"/>
    </source>
</evidence>
<keyword evidence="3" id="KW-0804">Transcription</keyword>
<proteinExistence type="predicted"/>
<dbReference type="InterPro" id="IPR019888">
    <property type="entry name" value="Tscrpt_reg_AsnC-like"/>
</dbReference>
<dbReference type="InterPro" id="IPR011008">
    <property type="entry name" value="Dimeric_a/b-barrel"/>
</dbReference>
<dbReference type="EMBL" id="BAABIL010000443">
    <property type="protein sequence ID" value="GAA4987591.1"/>
    <property type="molecule type" value="Genomic_DNA"/>
</dbReference>
<dbReference type="InterPro" id="IPR000485">
    <property type="entry name" value="AsnC-type_HTH_dom"/>
</dbReference>
<dbReference type="RefSeq" id="WP_345713142.1">
    <property type="nucleotide sequence ID" value="NZ_BAABIL010000443.1"/>
</dbReference>
<evidence type="ECO:0000256" key="1">
    <source>
        <dbReference type="ARBA" id="ARBA00023015"/>
    </source>
</evidence>
<evidence type="ECO:0000256" key="3">
    <source>
        <dbReference type="ARBA" id="ARBA00023163"/>
    </source>
</evidence>
<organism evidence="6 7">
    <name type="scientific">Kineococcus glutinatus</name>
    <dbReference type="NCBI Taxonomy" id="1070872"/>
    <lineage>
        <taxon>Bacteria</taxon>
        <taxon>Bacillati</taxon>
        <taxon>Actinomycetota</taxon>
        <taxon>Actinomycetes</taxon>
        <taxon>Kineosporiales</taxon>
        <taxon>Kineosporiaceae</taxon>
        <taxon>Kineococcus</taxon>
    </lineage>
</organism>
<dbReference type="Pfam" id="PF01037">
    <property type="entry name" value="AsnC_trans_reg"/>
    <property type="match status" value="1"/>
</dbReference>
<protein>
    <submittedName>
        <fullName evidence="6">Lrp/AsnC family transcriptional regulator</fullName>
    </submittedName>
</protein>
<dbReference type="SUPFAM" id="SSF46785">
    <property type="entry name" value="Winged helix' DNA-binding domain"/>
    <property type="match status" value="1"/>
</dbReference>
<dbReference type="InterPro" id="IPR036390">
    <property type="entry name" value="WH_DNA-bd_sf"/>
</dbReference>
<dbReference type="Gene3D" id="3.30.70.920">
    <property type="match status" value="2"/>
</dbReference>
<dbReference type="Proteomes" id="UP001501195">
    <property type="component" value="Unassembled WGS sequence"/>
</dbReference>
<gene>
    <name evidence="6" type="ORF">GCM10023225_26910</name>
</gene>
<evidence type="ECO:0000259" key="4">
    <source>
        <dbReference type="Pfam" id="PF01037"/>
    </source>
</evidence>
<dbReference type="PANTHER" id="PTHR30154:SF34">
    <property type="entry name" value="TRANSCRIPTIONAL REGULATOR AZLB"/>
    <property type="match status" value="1"/>
</dbReference>
<accession>A0ABP9I431</accession>
<evidence type="ECO:0000259" key="5">
    <source>
        <dbReference type="Pfam" id="PF13404"/>
    </source>
</evidence>
<sequence length="340" mass="35776">MQHEFSEADLALVHALQLHPRAPWASLAPVLGSSAGALARRWERLSGAGLAWVTGYPLAALSAGAVTALVELDCDARFLDAVCAALDATPAVVTVEHAARGRDLLLTVAAPSFPAVAALVLDELARLPGVTSLRTHVVSRVHVEGSTWRLDALDTAQRRAVRALAAGAPAGAPAGAVDVTSAVFAPLAAELARDGRLRAVELAARTGRTASTLRRHLGVLLRSGALVLRCDVAQVLTRWPVCATWWCRVPGPQVDAVVAQVRREQRVRSCLSLTGPADLVVTAWTGSVADLARTHAWLERLLPAGGIADASVVLRTRKRMGRLLHPDGRATGEVVPLPLA</sequence>
<feature type="domain" description="HTH asnC-type" evidence="5">
    <location>
        <begin position="8"/>
        <end position="45"/>
    </location>
</feature>
<name>A0ABP9I431_9ACTN</name>
<dbReference type="Pfam" id="PF13404">
    <property type="entry name" value="HTH_AsnC-type"/>
    <property type="match status" value="1"/>
</dbReference>
<dbReference type="PANTHER" id="PTHR30154">
    <property type="entry name" value="LEUCINE-RESPONSIVE REGULATORY PROTEIN"/>
    <property type="match status" value="1"/>
</dbReference>
<keyword evidence="7" id="KW-1185">Reference proteome</keyword>
<reference evidence="7" key="1">
    <citation type="journal article" date="2019" name="Int. J. Syst. Evol. Microbiol.">
        <title>The Global Catalogue of Microorganisms (GCM) 10K type strain sequencing project: providing services to taxonomists for standard genome sequencing and annotation.</title>
        <authorList>
            <consortium name="The Broad Institute Genomics Platform"/>
            <consortium name="The Broad Institute Genome Sequencing Center for Infectious Disease"/>
            <person name="Wu L."/>
            <person name="Ma J."/>
        </authorList>
    </citation>
    <scope>NUCLEOTIDE SEQUENCE [LARGE SCALE GENOMIC DNA]</scope>
    <source>
        <strain evidence="7">JCM 18126</strain>
    </source>
</reference>
<keyword evidence="2" id="KW-0238">DNA-binding</keyword>
<dbReference type="SMART" id="SM00344">
    <property type="entry name" value="HTH_ASNC"/>
    <property type="match status" value="1"/>
</dbReference>
<evidence type="ECO:0000313" key="7">
    <source>
        <dbReference type="Proteomes" id="UP001501195"/>
    </source>
</evidence>
<feature type="domain" description="Transcription regulator AsnC/Lrp ligand binding" evidence="4">
    <location>
        <begin position="70"/>
        <end position="139"/>
    </location>
</feature>
<dbReference type="InterPro" id="IPR036388">
    <property type="entry name" value="WH-like_DNA-bd_sf"/>
</dbReference>